<proteinExistence type="predicted"/>
<gene>
    <name evidence="1" type="ORF">FB559_4396</name>
</gene>
<sequence length="393" mass="43750">MIDGAPLTDLIQEGRTAPAVPARIGRHDVLVESGWVGTFVYRVRGDRVLVVHANKGYRDDVVGALLDAVDDLADADDLGSIVRPRPIEVPGFALDRAVLLGPGHTDFFRDGPLADIGTQVIPVHRSEVVDGEEYEACRPGIIGKNLAIRHYDWTREPSPRADVRRLDDGVGGLYRRNRRSRRSSKPALVQARVVLERNLPALLDDVQLSVMDTRGHDLRLRRDWDRLRGTLQIPGKAEAVDVDISRLSAWAVFGPLFGGADFEPAALETRQPSEHMLMMHVNDGERRRHDQDGHPASLEECLLWLDALAPTDGNYLIFTGRSEGIVQMRWQGPGEPRLWLETPEPAHHRSRGRYVTRDEAVTMIQALAREDDVAVDDLGDLETVTWDPGTGAR</sequence>
<dbReference type="EMBL" id="VFOZ01000001">
    <property type="protein sequence ID" value="TQL98763.1"/>
    <property type="molecule type" value="Genomic_DNA"/>
</dbReference>
<reference evidence="1 2" key="1">
    <citation type="submission" date="2019-06" db="EMBL/GenBank/DDBJ databases">
        <title>Sequencing the genomes of 1000 actinobacteria strains.</title>
        <authorList>
            <person name="Klenk H.-P."/>
        </authorList>
    </citation>
    <scope>NUCLEOTIDE SEQUENCE [LARGE SCALE GENOMIC DNA]</scope>
    <source>
        <strain evidence="1 2">DSM 102200</strain>
    </source>
</reference>
<evidence type="ECO:0000313" key="1">
    <source>
        <dbReference type="EMBL" id="TQL98763.1"/>
    </source>
</evidence>
<comment type="caution">
    <text evidence="1">The sequence shown here is derived from an EMBL/GenBank/DDBJ whole genome shotgun (WGS) entry which is preliminary data.</text>
</comment>
<name>A0A543CNV0_9ACTN</name>
<accession>A0A543CNV0</accession>
<evidence type="ECO:0000313" key="2">
    <source>
        <dbReference type="Proteomes" id="UP000316096"/>
    </source>
</evidence>
<protein>
    <submittedName>
        <fullName evidence="1">Uncharacterized protein</fullName>
    </submittedName>
</protein>
<dbReference type="Proteomes" id="UP000316096">
    <property type="component" value="Unassembled WGS sequence"/>
</dbReference>
<dbReference type="OrthoDB" id="5515732at2"/>
<dbReference type="RefSeq" id="WP_141957327.1">
    <property type="nucleotide sequence ID" value="NZ_VFOZ01000001.1"/>
</dbReference>
<organism evidence="1 2">
    <name type="scientific">Actinoallomurus bryophytorum</name>
    <dbReference type="NCBI Taxonomy" id="1490222"/>
    <lineage>
        <taxon>Bacteria</taxon>
        <taxon>Bacillati</taxon>
        <taxon>Actinomycetota</taxon>
        <taxon>Actinomycetes</taxon>
        <taxon>Streptosporangiales</taxon>
        <taxon>Thermomonosporaceae</taxon>
        <taxon>Actinoallomurus</taxon>
    </lineage>
</organism>
<keyword evidence="2" id="KW-1185">Reference proteome</keyword>
<dbReference type="AlphaFoldDB" id="A0A543CNV0"/>